<feature type="region of interest" description="Disordered" evidence="2">
    <location>
        <begin position="424"/>
        <end position="502"/>
    </location>
</feature>
<comment type="caution">
    <text evidence="4">The sequence shown here is derived from an EMBL/GenBank/DDBJ whole genome shotgun (WGS) entry which is preliminary data.</text>
</comment>
<dbReference type="EMBL" id="JAANER010000004">
    <property type="protein sequence ID" value="KAG9190459.1"/>
    <property type="molecule type" value="Genomic_DNA"/>
</dbReference>
<evidence type="ECO:0000256" key="2">
    <source>
        <dbReference type="SAM" id="MobiDB-lite"/>
    </source>
</evidence>
<dbReference type="SMART" id="SM00853">
    <property type="entry name" value="MutL_C"/>
    <property type="match status" value="1"/>
</dbReference>
<feature type="compositionally biased region" description="Low complexity" evidence="2">
    <location>
        <begin position="467"/>
        <end position="484"/>
    </location>
</feature>
<feature type="compositionally biased region" description="Low complexity" evidence="2">
    <location>
        <begin position="437"/>
        <end position="452"/>
    </location>
</feature>
<dbReference type="GO" id="GO:0006298">
    <property type="term" value="P:mismatch repair"/>
    <property type="evidence" value="ECO:0007669"/>
    <property type="project" value="InterPro"/>
</dbReference>
<dbReference type="SUPFAM" id="SSF118116">
    <property type="entry name" value="DNA mismatch repair protein MutL"/>
    <property type="match status" value="1"/>
</dbReference>
<dbReference type="GO" id="GO:0005524">
    <property type="term" value="F:ATP binding"/>
    <property type="evidence" value="ECO:0007669"/>
    <property type="project" value="InterPro"/>
</dbReference>
<dbReference type="SUPFAM" id="SSF55874">
    <property type="entry name" value="ATPase domain of HSP90 chaperone/DNA topoisomerase II/histidine kinase"/>
    <property type="match status" value="1"/>
</dbReference>
<protein>
    <recommendedName>
        <fullName evidence="3">MutL C-terminal dimerisation domain-containing protein</fullName>
    </recommendedName>
</protein>
<comment type="similarity">
    <text evidence="1">Belongs to the DNA mismatch repair MutL/HexB family.</text>
</comment>
<dbReference type="Pfam" id="PF13589">
    <property type="entry name" value="HATPase_c_3"/>
    <property type="match status" value="1"/>
</dbReference>
<dbReference type="InterPro" id="IPR038973">
    <property type="entry name" value="MutL/Mlh/Pms-like"/>
</dbReference>
<sequence>MTRNTATGANHTAPDASARSILPLPEHVVAQIKSSTAIVSLTGVVLELLKNSLDAHATRIEAAIDFARGGCSVEDDGLGISPLEFREEGGLGKLYCTSKYHATEPLLGRNGTFLASLAAMSLLAISSHHYQHRSCNAITFHQSKAVERQLPASAHHEISARHGTRVTVRNLFGNLPVRVKQRSIISEQKAEHDRLWDGLKKHATSLLLSWQRPISIRIRDSDNRVLLNLSISGSEAPAQSQERETLKPRAAQLPSLLNVLTQANYITIDKWPSWVPASAATSAISIKGAISLHPAPSKHVQFISLGIRPLSADAGHNELFDAINRLFAQSSFGTVEDDADVDEQEKIRRQSDKRFKHDGYTNRRLKARKHVDRHPMFYLRISFRDARRRTVSEDQFIGDEANLQNTMEVLGAMITQWLSVHHFRPRQPRKRRERLDTASSAAEDSVASDSPSTKGRNTPMTLGKQATGSRSTTPRQTSTSSLSLKGKLPDKTASRESSERLRRGAFAEWSRIKSGKPGFFSSASTMPKSKAFLDLGKEEDTKPSRCTNTAVFANFDVAPIPQGALSGQRLLDEASTPADPLGTEDKENDDNILWTDQTTKKVYVLSARTGCVVLDARLRPTTDSTASTFHRSETPMNKSIRLPTRASTAVPGKTPWLDNVLDKWENPIFKPSEKRIQQAILHEDEFDRGHHRSRHGCSRIDTDKAFNQASTGGSSRLSKEGLQNAQVISQVDNKFILVKMQDSTQVKDARAGLLVLIDQHAADERVQVESLLGQLCSPLQDKTGYKSKLGHQAQVASVVLEKPMQFAISPQERTHFTTHAARFAAWGILYDVLEPTTSAAVPSTADREKHVLFVTALPTGISGRCKADPKVLISFLRSTVWKYAEDPHLPPLLTPSTSPANNPTDWVRRLATCPPGLVDLINSRACRSAIMFNDVLGVDDSL</sequence>
<dbReference type="Gene3D" id="3.30.565.10">
    <property type="entry name" value="Histidine kinase-like ATPase, C-terminal domain"/>
    <property type="match status" value="1"/>
</dbReference>
<gene>
    <name evidence="4" type="ORF">G6011_08547</name>
</gene>
<dbReference type="GO" id="GO:0140664">
    <property type="term" value="F:ATP-dependent DNA damage sensor activity"/>
    <property type="evidence" value="ECO:0007669"/>
    <property type="project" value="InterPro"/>
</dbReference>
<dbReference type="PANTHER" id="PTHR10073">
    <property type="entry name" value="DNA MISMATCH REPAIR PROTEIN MLH, PMS, MUTL"/>
    <property type="match status" value="1"/>
</dbReference>
<organism evidence="4 5">
    <name type="scientific">Alternaria panax</name>
    <dbReference type="NCBI Taxonomy" id="48097"/>
    <lineage>
        <taxon>Eukaryota</taxon>
        <taxon>Fungi</taxon>
        <taxon>Dikarya</taxon>
        <taxon>Ascomycota</taxon>
        <taxon>Pezizomycotina</taxon>
        <taxon>Dothideomycetes</taxon>
        <taxon>Pleosporomycetidae</taxon>
        <taxon>Pleosporales</taxon>
        <taxon>Pleosporineae</taxon>
        <taxon>Pleosporaceae</taxon>
        <taxon>Alternaria</taxon>
        <taxon>Alternaria sect. Panax</taxon>
    </lineage>
</organism>
<dbReference type="InterPro" id="IPR036890">
    <property type="entry name" value="HATPase_C_sf"/>
</dbReference>
<evidence type="ECO:0000256" key="1">
    <source>
        <dbReference type="ARBA" id="ARBA00006082"/>
    </source>
</evidence>
<keyword evidence="5" id="KW-1185">Reference proteome</keyword>
<dbReference type="InterPro" id="IPR042120">
    <property type="entry name" value="MutL_C_dimsub"/>
</dbReference>
<dbReference type="GO" id="GO:0032300">
    <property type="term" value="C:mismatch repair complex"/>
    <property type="evidence" value="ECO:0007669"/>
    <property type="project" value="InterPro"/>
</dbReference>
<feature type="compositionally biased region" description="Polar residues" evidence="2">
    <location>
        <begin position="453"/>
        <end position="466"/>
    </location>
</feature>
<dbReference type="InterPro" id="IPR037198">
    <property type="entry name" value="MutL_C_sf"/>
</dbReference>
<feature type="domain" description="MutL C-terminal dimerisation" evidence="3">
    <location>
        <begin position="727"/>
        <end position="936"/>
    </location>
</feature>
<dbReference type="GO" id="GO:0016887">
    <property type="term" value="F:ATP hydrolysis activity"/>
    <property type="evidence" value="ECO:0007669"/>
    <property type="project" value="InterPro"/>
</dbReference>
<dbReference type="Proteomes" id="UP001199106">
    <property type="component" value="Unassembled WGS sequence"/>
</dbReference>
<reference evidence="4" key="1">
    <citation type="submission" date="2021-07" db="EMBL/GenBank/DDBJ databases">
        <title>Genome Resource of American Ginseng Black Spot Pathogen Alternaria panax.</title>
        <authorList>
            <person name="Qiu C."/>
            <person name="Wang W."/>
            <person name="Liu Z."/>
        </authorList>
    </citation>
    <scope>NUCLEOTIDE SEQUENCE</scope>
    <source>
        <strain evidence="4">BNCC115425</strain>
    </source>
</reference>
<evidence type="ECO:0000313" key="4">
    <source>
        <dbReference type="EMBL" id="KAG9190459.1"/>
    </source>
</evidence>
<accession>A0AAD4FMP5</accession>
<dbReference type="InterPro" id="IPR014790">
    <property type="entry name" value="MutL_C"/>
</dbReference>
<proteinExistence type="inferred from homology"/>
<dbReference type="AlphaFoldDB" id="A0AAD4FMP5"/>
<dbReference type="Gene3D" id="3.30.1540.20">
    <property type="entry name" value="MutL, C-terminal domain, dimerisation subdomain"/>
    <property type="match status" value="1"/>
</dbReference>
<feature type="compositionally biased region" description="Basic and acidic residues" evidence="2">
    <location>
        <begin position="487"/>
        <end position="502"/>
    </location>
</feature>
<evidence type="ECO:0000259" key="3">
    <source>
        <dbReference type="SMART" id="SM00853"/>
    </source>
</evidence>
<evidence type="ECO:0000313" key="5">
    <source>
        <dbReference type="Proteomes" id="UP001199106"/>
    </source>
</evidence>
<name>A0AAD4FMP5_9PLEO</name>
<dbReference type="PANTHER" id="PTHR10073:SF47">
    <property type="entry name" value="DNA MISMATCH REPAIR PROTEIN MLH3"/>
    <property type="match status" value="1"/>
</dbReference>